<keyword evidence="4" id="KW-1185">Reference proteome</keyword>
<evidence type="ECO:0000256" key="1">
    <source>
        <dbReference type="PROSITE-ProRule" id="PRU00169"/>
    </source>
</evidence>
<gene>
    <name evidence="3" type="ORF">EOI86_18045</name>
</gene>
<evidence type="ECO:0000313" key="4">
    <source>
        <dbReference type="Proteomes" id="UP000287447"/>
    </source>
</evidence>
<evidence type="ECO:0000313" key="3">
    <source>
        <dbReference type="EMBL" id="RVU34752.1"/>
    </source>
</evidence>
<feature type="modified residue" description="4-aspartylphosphate" evidence="1">
    <location>
        <position position="65"/>
    </location>
</feature>
<reference evidence="4" key="1">
    <citation type="submission" date="2019-01" db="EMBL/GenBank/DDBJ databases">
        <title>Gri0909 isolated from a small marine red alga.</title>
        <authorList>
            <person name="Kim J."/>
            <person name="Jeong S.E."/>
            <person name="Jeon C.O."/>
        </authorList>
    </citation>
    <scope>NUCLEOTIDE SEQUENCE [LARGE SCALE GENOMIC DNA]</scope>
    <source>
        <strain evidence="4">Gri0909</strain>
    </source>
</reference>
<keyword evidence="1" id="KW-0597">Phosphoprotein</keyword>
<dbReference type="InterPro" id="IPR001789">
    <property type="entry name" value="Sig_transdc_resp-reg_receiver"/>
</dbReference>
<accession>A0A3S2WQ41</accession>
<dbReference type="Gene3D" id="3.40.50.2300">
    <property type="match status" value="1"/>
</dbReference>
<dbReference type="OrthoDB" id="8449384at2"/>
<name>A0A3S2WQ41_9PROT</name>
<dbReference type="Proteomes" id="UP000287447">
    <property type="component" value="Unassembled WGS sequence"/>
</dbReference>
<dbReference type="InterPro" id="IPR011006">
    <property type="entry name" value="CheY-like_superfamily"/>
</dbReference>
<sequence length="322" mass="36144">MVDLGRRPETRKNVEILFGEPERQLRSNIRLAMRNEKFENVIDVENVGHVRQLLATRAPDLIIIDAETKGGSVSELIYDVRHGHIGENPFVPFIVTMWRPTEVLVQDVANSGTDDLLVKPVSPQQLVDRIKVLTENRKPFVVTSDYIGPDRRKDVSRGSDIPLIEVPNTLSVKISGEKMDPTKLSALVKRAQNTINDQRLKRNAFQICFLVGLILPALAEDRLDDPELEEHLRSVLTTSRDTAERMLGTEYEHVSNLCNNMIDVVERLLDNLMAPSTKDVSLLKPVSDAILLGFHPTSDAATMAGEINSALSAYDKRQKKHD</sequence>
<dbReference type="SUPFAM" id="SSF52172">
    <property type="entry name" value="CheY-like"/>
    <property type="match status" value="1"/>
</dbReference>
<dbReference type="GO" id="GO:0000160">
    <property type="term" value="P:phosphorelay signal transduction system"/>
    <property type="evidence" value="ECO:0007669"/>
    <property type="project" value="InterPro"/>
</dbReference>
<feature type="domain" description="Response regulatory" evidence="2">
    <location>
        <begin position="15"/>
        <end position="134"/>
    </location>
</feature>
<dbReference type="PROSITE" id="PS50110">
    <property type="entry name" value="RESPONSE_REGULATORY"/>
    <property type="match status" value="1"/>
</dbReference>
<comment type="caution">
    <text evidence="3">The sequence shown here is derived from an EMBL/GenBank/DDBJ whole genome shotgun (WGS) entry which is preliminary data.</text>
</comment>
<organism evidence="3 4">
    <name type="scientific">Hwanghaeella grinnelliae</name>
    <dbReference type="NCBI Taxonomy" id="2500179"/>
    <lineage>
        <taxon>Bacteria</taxon>
        <taxon>Pseudomonadati</taxon>
        <taxon>Pseudomonadota</taxon>
        <taxon>Alphaproteobacteria</taxon>
        <taxon>Rhodospirillales</taxon>
        <taxon>Rhodospirillaceae</taxon>
        <taxon>Hwanghaeella</taxon>
    </lineage>
</organism>
<dbReference type="RefSeq" id="WP_127766875.1">
    <property type="nucleotide sequence ID" value="NZ_SADE01000003.1"/>
</dbReference>
<evidence type="ECO:0000259" key="2">
    <source>
        <dbReference type="PROSITE" id="PS50110"/>
    </source>
</evidence>
<dbReference type="EMBL" id="SADE01000003">
    <property type="protein sequence ID" value="RVU34752.1"/>
    <property type="molecule type" value="Genomic_DNA"/>
</dbReference>
<protein>
    <submittedName>
        <fullName evidence="3">Response regulator</fullName>
    </submittedName>
</protein>
<dbReference type="AlphaFoldDB" id="A0A3S2WQ41"/>
<proteinExistence type="predicted"/>